<organism evidence="1 2">
    <name type="scientific">Gordonia effusa NBRC 100432</name>
    <dbReference type="NCBI Taxonomy" id="1077974"/>
    <lineage>
        <taxon>Bacteria</taxon>
        <taxon>Bacillati</taxon>
        <taxon>Actinomycetota</taxon>
        <taxon>Actinomycetes</taxon>
        <taxon>Mycobacteriales</taxon>
        <taxon>Gordoniaceae</taxon>
        <taxon>Gordonia</taxon>
    </lineage>
</organism>
<dbReference type="Proteomes" id="UP000035034">
    <property type="component" value="Unassembled WGS sequence"/>
</dbReference>
<gene>
    <name evidence="1" type="ORF">GOEFS_094_00280</name>
</gene>
<proteinExistence type="predicted"/>
<name>H0R3S8_9ACTN</name>
<protein>
    <submittedName>
        <fullName evidence="1">Uncharacterized protein</fullName>
    </submittedName>
</protein>
<dbReference type="OrthoDB" id="10005914at2"/>
<dbReference type="RefSeq" id="WP_007319064.1">
    <property type="nucleotide sequence ID" value="NZ_BAEH01000094.1"/>
</dbReference>
<dbReference type="AlphaFoldDB" id="H0R3S8"/>
<comment type="caution">
    <text evidence="1">The sequence shown here is derived from an EMBL/GenBank/DDBJ whole genome shotgun (WGS) entry which is preliminary data.</text>
</comment>
<sequence length="71" mass="7475">MKMWEIEDQINGRGVQPVAPSFSNAGSLANAIPQRTALSDAAATLSMSCSLASMMASCMSFNRNSRSVGGY</sequence>
<evidence type="ECO:0000313" key="2">
    <source>
        <dbReference type="Proteomes" id="UP000035034"/>
    </source>
</evidence>
<dbReference type="EMBL" id="BAEH01000094">
    <property type="protein sequence ID" value="GAB19729.1"/>
    <property type="molecule type" value="Genomic_DNA"/>
</dbReference>
<evidence type="ECO:0000313" key="1">
    <source>
        <dbReference type="EMBL" id="GAB19729.1"/>
    </source>
</evidence>
<keyword evidence="2" id="KW-1185">Reference proteome</keyword>
<dbReference type="STRING" id="1077974.GOEFS_094_00280"/>
<reference evidence="1 2" key="1">
    <citation type="submission" date="2011-12" db="EMBL/GenBank/DDBJ databases">
        <title>Whole genome shotgun sequence of Gordonia effusa NBRC 100432.</title>
        <authorList>
            <person name="Yoshida I."/>
            <person name="Takarada H."/>
            <person name="Hosoyama A."/>
            <person name="Tsuchikane K."/>
            <person name="Katsumata H."/>
            <person name="Yamazaki S."/>
            <person name="Fujita N."/>
        </authorList>
    </citation>
    <scope>NUCLEOTIDE SEQUENCE [LARGE SCALE GENOMIC DNA]</scope>
    <source>
        <strain evidence="1 2">NBRC 100432</strain>
    </source>
</reference>
<accession>H0R3S8</accession>